<organism evidence="10 11">
    <name type="scientific">Caldisalinibacter kiritimatiensis</name>
    <dbReference type="NCBI Taxonomy" id="1304284"/>
    <lineage>
        <taxon>Bacteria</taxon>
        <taxon>Bacillati</taxon>
        <taxon>Bacillota</taxon>
        <taxon>Tissierellia</taxon>
        <taxon>Tissierellales</taxon>
        <taxon>Thermohalobacteraceae</taxon>
        <taxon>Caldisalinibacter</taxon>
    </lineage>
</organism>
<keyword evidence="6" id="KW-0564">Palmitate</keyword>
<keyword evidence="5" id="KW-0472">Membrane</keyword>
<evidence type="ECO:0000256" key="1">
    <source>
        <dbReference type="ARBA" id="ARBA00004635"/>
    </source>
</evidence>
<protein>
    <submittedName>
        <fullName evidence="10">Spore germination B3, GerAC</fullName>
    </submittedName>
</protein>
<evidence type="ECO:0000313" key="11">
    <source>
        <dbReference type="Proteomes" id="UP000013378"/>
    </source>
</evidence>
<keyword evidence="3" id="KW-0309">Germination</keyword>
<evidence type="ECO:0000256" key="5">
    <source>
        <dbReference type="ARBA" id="ARBA00023136"/>
    </source>
</evidence>
<dbReference type="OrthoDB" id="2569624at2"/>
<comment type="similarity">
    <text evidence="2">Belongs to the GerABKC lipoprotein family.</text>
</comment>
<dbReference type="AlphaFoldDB" id="R1AT04"/>
<evidence type="ECO:0000256" key="7">
    <source>
        <dbReference type="ARBA" id="ARBA00023288"/>
    </source>
</evidence>
<feature type="domain" description="Spore germination GerAC-like C-terminal" evidence="8">
    <location>
        <begin position="203"/>
        <end position="368"/>
    </location>
</feature>
<comment type="caution">
    <text evidence="10">The sequence shown here is derived from an EMBL/GenBank/DDBJ whole genome shotgun (WGS) entry which is preliminary data.</text>
</comment>
<dbReference type="Pfam" id="PF25198">
    <property type="entry name" value="Spore_GerAC_N"/>
    <property type="match status" value="1"/>
</dbReference>
<dbReference type="PANTHER" id="PTHR35789:SF1">
    <property type="entry name" value="SPORE GERMINATION PROTEIN B3"/>
    <property type="match status" value="1"/>
</dbReference>
<comment type="subcellular location">
    <subcellularLocation>
        <location evidence="1">Membrane</location>
        <topology evidence="1">Lipid-anchor</topology>
    </subcellularLocation>
</comment>
<keyword evidence="11" id="KW-1185">Reference proteome</keyword>
<dbReference type="PANTHER" id="PTHR35789">
    <property type="entry name" value="SPORE GERMINATION PROTEIN B3"/>
    <property type="match status" value="1"/>
</dbReference>
<evidence type="ECO:0000256" key="2">
    <source>
        <dbReference type="ARBA" id="ARBA00007886"/>
    </source>
</evidence>
<dbReference type="InterPro" id="IPR057336">
    <property type="entry name" value="GerAC_N"/>
</dbReference>
<accession>R1AT04</accession>
<gene>
    <name evidence="10" type="ORF">L21TH_2180</name>
</gene>
<dbReference type="GO" id="GO:0009847">
    <property type="term" value="P:spore germination"/>
    <property type="evidence" value="ECO:0007669"/>
    <property type="project" value="InterPro"/>
</dbReference>
<dbReference type="RefSeq" id="WP_006315872.1">
    <property type="nucleotide sequence ID" value="NZ_ARZA01000239.1"/>
</dbReference>
<reference evidence="10 11" key="1">
    <citation type="journal article" date="2015" name="Geomicrobiol. J.">
        <title>Caldisalinibacter kiritimatiensis gen. nov., sp. nov., a moderately thermohalophilic thiosulfate-reducing bacterium from a hypersaline microbial mat.</title>
        <authorList>
            <person name="Ben Hania W."/>
            <person name="Joseph M."/>
            <person name="Fiebig A."/>
            <person name="Bunk B."/>
            <person name="Klenk H.-P."/>
            <person name="Fardeau M.-L."/>
            <person name="Spring S."/>
        </authorList>
    </citation>
    <scope>NUCLEOTIDE SEQUENCE [LARGE SCALE GENOMIC DNA]</scope>
    <source>
        <strain evidence="10 11">L21-TH-D2</strain>
    </source>
</reference>
<dbReference type="eggNOG" id="ENOG502Z9N7">
    <property type="taxonomic scope" value="Bacteria"/>
</dbReference>
<dbReference type="Gene3D" id="3.30.300.210">
    <property type="entry name" value="Nutrient germinant receptor protein C, domain 3"/>
    <property type="match status" value="1"/>
</dbReference>
<dbReference type="GO" id="GO:0016020">
    <property type="term" value="C:membrane"/>
    <property type="evidence" value="ECO:0007669"/>
    <property type="project" value="UniProtKB-SubCell"/>
</dbReference>
<dbReference type="InterPro" id="IPR008844">
    <property type="entry name" value="Spore_GerAC-like"/>
</dbReference>
<dbReference type="EMBL" id="ARZA01000239">
    <property type="protein sequence ID" value="EOC99781.1"/>
    <property type="molecule type" value="Genomic_DNA"/>
</dbReference>
<proteinExistence type="inferred from homology"/>
<evidence type="ECO:0000256" key="6">
    <source>
        <dbReference type="ARBA" id="ARBA00023139"/>
    </source>
</evidence>
<dbReference type="Pfam" id="PF05504">
    <property type="entry name" value="Spore_GerAC"/>
    <property type="match status" value="1"/>
</dbReference>
<sequence>MYRKITLFMLMTLLVIITGCWDSMLVEDVFIVTGLGIDISEDNSNLITVTAFGPSVIEKAEEPYISFSGEGNNIGKALQHIRNKTYREVAISHTMILLFSEEVARKDIRKYLDLFIRNAEIGSQIAVAITKGRAQDYFTTKIRSNPNTAMFISDLIETEERKVNISEYTLRGIVNKLNERYSSLVLPYIELGKNKDEILLNRISFFKKGRIVGTLDKDYILPLLQLRGSLERGSIDIGSANPKKEIREVISLKLFPKSRKIDVNIEDNNVNIKIFTKSEANIFELEPPEKKIDEKEIENIEKRSEEYLKKNMLELIEKLQKEFKVDGLNLSEYVRVKYPDYYERTDWNEVFPEINIDIKTDIKIKGIGLTK</sequence>
<feature type="domain" description="Spore germination protein N-terminal" evidence="9">
    <location>
        <begin position="22"/>
        <end position="191"/>
    </location>
</feature>
<evidence type="ECO:0000256" key="4">
    <source>
        <dbReference type="ARBA" id="ARBA00022729"/>
    </source>
</evidence>
<dbReference type="InterPro" id="IPR038501">
    <property type="entry name" value="Spore_GerAC_C_sf"/>
</dbReference>
<evidence type="ECO:0000259" key="9">
    <source>
        <dbReference type="Pfam" id="PF25198"/>
    </source>
</evidence>
<dbReference type="NCBIfam" id="TIGR02887">
    <property type="entry name" value="spore_ger_x_C"/>
    <property type="match status" value="1"/>
</dbReference>
<keyword evidence="4" id="KW-0732">Signal</keyword>
<evidence type="ECO:0000256" key="3">
    <source>
        <dbReference type="ARBA" id="ARBA00022544"/>
    </source>
</evidence>
<evidence type="ECO:0000313" key="10">
    <source>
        <dbReference type="EMBL" id="EOC99781.1"/>
    </source>
</evidence>
<dbReference type="InterPro" id="IPR046953">
    <property type="entry name" value="Spore_GerAC-like_C"/>
</dbReference>
<name>R1AT04_9FIRM</name>
<evidence type="ECO:0000259" key="8">
    <source>
        <dbReference type="Pfam" id="PF05504"/>
    </source>
</evidence>
<keyword evidence="7" id="KW-0449">Lipoprotein</keyword>
<dbReference type="PROSITE" id="PS51257">
    <property type="entry name" value="PROKAR_LIPOPROTEIN"/>
    <property type="match status" value="1"/>
</dbReference>
<dbReference type="Proteomes" id="UP000013378">
    <property type="component" value="Unassembled WGS sequence"/>
</dbReference>
<dbReference type="STRING" id="1304284.L21TH_2180"/>